<protein>
    <submittedName>
        <fullName evidence="2">Uncharacterized protein</fullName>
    </submittedName>
</protein>
<dbReference type="PANTHER" id="PTHR34414:SF1">
    <property type="entry name" value="SUBTILISIN-LIKE SERINE PROTEASE"/>
    <property type="match status" value="1"/>
</dbReference>
<evidence type="ECO:0000313" key="2">
    <source>
        <dbReference type="EMBL" id="KAF9743537.1"/>
    </source>
</evidence>
<gene>
    <name evidence="2" type="ORF">IM811_006628</name>
</gene>
<evidence type="ECO:0000256" key="1">
    <source>
        <dbReference type="SAM" id="Phobius"/>
    </source>
</evidence>
<feature type="transmembrane region" description="Helical" evidence="1">
    <location>
        <begin position="272"/>
        <end position="305"/>
    </location>
</feature>
<sequence>MAAVIRIPPFGVGQQIVQDTSENGQYTIPNAPLASLEYAEVHKFLGEDLVPARLNELYPYLVLVAKKSGTHISPLSEHVCKGRELIVTEDPAMHLVWYYKAIYLKPIPHCLLNFKFWELYLSPAQKDKEYRVDELSDACRSALGFLRGYIHLIRHESDFLVAQQKHLVPKGAEFRDFQLFINAFATVSDEATAPRYHYGQIRLSRLNCVVWLFPPRSWHYYQLDWQIGDYFTRWAPPLLFIWASTNLILSSMQVVHNSRGMDTWAAFNTASWIFALVVLILLAFMLVLILGVLACVYGSQLLFAIGTIKEIRRIGEVERDAEIIWAHR</sequence>
<dbReference type="Pfam" id="PF20246">
    <property type="entry name" value="DUF6601"/>
    <property type="match status" value="1"/>
</dbReference>
<dbReference type="EMBL" id="JADCTT010000017">
    <property type="protein sequence ID" value="KAF9743537.1"/>
    <property type="molecule type" value="Genomic_DNA"/>
</dbReference>
<keyword evidence="1" id="KW-1133">Transmembrane helix</keyword>
<dbReference type="Proteomes" id="UP000616885">
    <property type="component" value="Unassembled WGS sequence"/>
</dbReference>
<comment type="caution">
    <text evidence="2">The sequence shown here is derived from an EMBL/GenBank/DDBJ whole genome shotgun (WGS) entry which is preliminary data.</text>
</comment>
<evidence type="ECO:0000313" key="3">
    <source>
        <dbReference type="Proteomes" id="UP000616885"/>
    </source>
</evidence>
<reference evidence="2" key="1">
    <citation type="submission" date="2020-10" db="EMBL/GenBank/DDBJ databases">
        <title>High-Quality Genome Resource of Clonostachys rosea strain S41 by Oxford Nanopore Long-Read Sequencing.</title>
        <authorList>
            <person name="Wang H."/>
        </authorList>
    </citation>
    <scope>NUCLEOTIDE SEQUENCE</scope>
    <source>
        <strain evidence="2">S41</strain>
    </source>
</reference>
<organism evidence="2 3">
    <name type="scientific">Bionectria ochroleuca</name>
    <name type="common">Gliocladium roseum</name>
    <dbReference type="NCBI Taxonomy" id="29856"/>
    <lineage>
        <taxon>Eukaryota</taxon>
        <taxon>Fungi</taxon>
        <taxon>Dikarya</taxon>
        <taxon>Ascomycota</taxon>
        <taxon>Pezizomycotina</taxon>
        <taxon>Sordariomycetes</taxon>
        <taxon>Hypocreomycetidae</taxon>
        <taxon>Hypocreales</taxon>
        <taxon>Bionectriaceae</taxon>
        <taxon>Clonostachys</taxon>
    </lineage>
</organism>
<proteinExistence type="predicted"/>
<accession>A0A8H7K2M1</accession>
<dbReference type="InterPro" id="IPR046536">
    <property type="entry name" value="DUF6601"/>
</dbReference>
<keyword evidence="1" id="KW-0472">Membrane</keyword>
<name>A0A8H7K2M1_BIOOC</name>
<feature type="transmembrane region" description="Helical" evidence="1">
    <location>
        <begin position="234"/>
        <end position="252"/>
    </location>
</feature>
<dbReference type="AlphaFoldDB" id="A0A8H7K2M1"/>
<keyword evidence="1" id="KW-0812">Transmembrane</keyword>
<dbReference type="PANTHER" id="PTHR34414">
    <property type="entry name" value="HET DOMAIN-CONTAINING PROTEIN-RELATED"/>
    <property type="match status" value="1"/>
</dbReference>